<evidence type="ECO:0000256" key="6">
    <source>
        <dbReference type="ARBA" id="ARBA00022692"/>
    </source>
</evidence>
<dbReference type="InterPro" id="IPR007690">
    <property type="entry name" value="T2SS_GspM"/>
</dbReference>
<feature type="transmembrane region" description="Helical" evidence="10">
    <location>
        <begin position="21"/>
        <end position="39"/>
    </location>
</feature>
<sequence>MTALRHRSHRWWQQRAPRERVMLAVMGAAIAAFIAWYAILVPLRQWRSTAQARYDTAAQALLDAQGRQRGAVVTLADILQVARDAGVAIGPAPRAVAGAVELQIDAVNSPALFAWLERLRTAHGLAPTQLQITRHAQQLQVRCRFEGITP</sequence>
<comment type="similarity">
    <text evidence="2">Belongs to the GSP M family.</text>
</comment>
<evidence type="ECO:0000256" key="3">
    <source>
        <dbReference type="ARBA" id="ARBA00022448"/>
    </source>
</evidence>
<dbReference type="Pfam" id="PF04612">
    <property type="entry name" value="T2SSM"/>
    <property type="match status" value="1"/>
</dbReference>
<reference evidence="11 12" key="1">
    <citation type="journal article" date="2005" name="Genome Res.">
        <title>Comparative and functional genomic analyses of the pathogenicity of phytopathogen Xanthomonas campestris pv. campestris.</title>
        <authorList>
            <person name="Qian W."/>
            <person name="Jia Y."/>
            <person name="Ren S.X."/>
            <person name="He Y.Q."/>
            <person name="Feng J.X."/>
            <person name="Lu L.F."/>
            <person name="Sun Q."/>
            <person name="Ying G."/>
            <person name="Tang D.J."/>
            <person name="Tang H."/>
            <person name="Wu W."/>
            <person name="Hao P."/>
            <person name="Wang L."/>
            <person name="Jiang B.L."/>
            <person name="Zeng S."/>
            <person name="Gu W.Y."/>
            <person name="Lu G."/>
            <person name="Rong L."/>
            <person name="Tian Y."/>
            <person name="Yao Z."/>
            <person name="Fu G."/>
            <person name="Chen B."/>
            <person name="Fang R."/>
            <person name="Qiang B."/>
            <person name="Chen Z."/>
            <person name="Zhao G.P."/>
            <person name="Tang J.L."/>
            <person name="He C."/>
        </authorList>
    </citation>
    <scope>NUCLEOTIDE SEQUENCE [LARGE SCALE GENOMIC DNA]</scope>
    <source>
        <strain evidence="11 12">8004</strain>
    </source>
</reference>
<keyword evidence="8 10" id="KW-1133">Transmembrane helix</keyword>
<organism evidence="11 12">
    <name type="scientific">Xanthomonas campestris pv. campestris (strain 8004)</name>
    <dbReference type="NCBI Taxonomy" id="314565"/>
    <lineage>
        <taxon>Bacteria</taxon>
        <taxon>Pseudomonadati</taxon>
        <taxon>Pseudomonadota</taxon>
        <taxon>Gammaproteobacteria</taxon>
        <taxon>Lysobacterales</taxon>
        <taxon>Lysobacteraceae</taxon>
        <taxon>Xanthomonas</taxon>
    </lineage>
</organism>
<name>A0A0H2X465_XANC8</name>
<evidence type="ECO:0000256" key="10">
    <source>
        <dbReference type="SAM" id="Phobius"/>
    </source>
</evidence>
<evidence type="ECO:0000256" key="1">
    <source>
        <dbReference type="ARBA" id="ARBA00004377"/>
    </source>
</evidence>
<evidence type="ECO:0000256" key="7">
    <source>
        <dbReference type="ARBA" id="ARBA00022927"/>
    </source>
</evidence>
<evidence type="ECO:0000313" key="12">
    <source>
        <dbReference type="Proteomes" id="UP000000420"/>
    </source>
</evidence>
<evidence type="ECO:0000256" key="5">
    <source>
        <dbReference type="ARBA" id="ARBA00022519"/>
    </source>
</evidence>
<protein>
    <submittedName>
        <fullName evidence="11">Type II secretion system protein M</fullName>
    </submittedName>
</protein>
<gene>
    <name evidence="11" type="ordered locus">XC_0748</name>
</gene>
<dbReference type="SUPFAM" id="SSF103054">
    <property type="entry name" value="General secretion pathway protein M, EpsM"/>
    <property type="match status" value="1"/>
</dbReference>
<keyword evidence="9 10" id="KW-0472">Membrane</keyword>
<evidence type="ECO:0000256" key="8">
    <source>
        <dbReference type="ARBA" id="ARBA00022989"/>
    </source>
</evidence>
<evidence type="ECO:0000313" key="11">
    <source>
        <dbReference type="EMBL" id="AAY47826.1"/>
    </source>
</evidence>
<dbReference type="GO" id="GO:0015628">
    <property type="term" value="P:protein secretion by the type II secretion system"/>
    <property type="evidence" value="ECO:0007669"/>
    <property type="project" value="InterPro"/>
</dbReference>
<dbReference type="RefSeq" id="WP_011269516.1">
    <property type="nucleotide sequence ID" value="NC_007086.1"/>
</dbReference>
<keyword evidence="6 10" id="KW-0812">Transmembrane</keyword>
<evidence type="ECO:0000256" key="2">
    <source>
        <dbReference type="ARBA" id="ARBA00010637"/>
    </source>
</evidence>
<dbReference type="HOGENOM" id="CLU_118900_2_0_6"/>
<keyword evidence="4" id="KW-1003">Cell membrane</keyword>
<dbReference type="GO" id="GO:0005886">
    <property type="term" value="C:plasma membrane"/>
    <property type="evidence" value="ECO:0007669"/>
    <property type="project" value="UniProtKB-SubCell"/>
</dbReference>
<dbReference type="AlphaFoldDB" id="A0A0H2X465"/>
<keyword evidence="5" id="KW-0997">Cell inner membrane</keyword>
<comment type="subcellular location">
    <subcellularLocation>
        <location evidence="1">Cell inner membrane</location>
        <topology evidence="1">Single-pass membrane protein</topology>
    </subcellularLocation>
</comment>
<dbReference type="EMBL" id="CP000050">
    <property type="protein sequence ID" value="AAY47826.1"/>
    <property type="molecule type" value="Genomic_DNA"/>
</dbReference>
<evidence type="ECO:0000256" key="9">
    <source>
        <dbReference type="ARBA" id="ARBA00023136"/>
    </source>
</evidence>
<keyword evidence="3" id="KW-0813">Transport</keyword>
<evidence type="ECO:0000256" key="4">
    <source>
        <dbReference type="ARBA" id="ARBA00022475"/>
    </source>
</evidence>
<dbReference type="GO" id="GO:0015627">
    <property type="term" value="C:type II protein secretion system complex"/>
    <property type="evidence" value="ECO:0007669"/>
    <property type="project" value="InterPro"/>
</dbReference>
<accession>A0A0H2X465</accession>
<dbReference type="Proteomes" id="UP000000420">
    <property type="component" value="Chromosome"/>
</dbReference>
<proteinExistence type="inferred from homology"/>
<dbReference type="InterPro" id="IPR023229">
    <property type="entry name" value="T2SS_M_periplasmic_sf"/>
</dbReference>
<dbReference type="KEGG" id="xcb:XC_0748"/>
<keyword evidence="7" id="KW-0653">Protein transport</keyword>
<dbReference type="Gene3D" id="3.30.1360.100">
    <property type="entry name" value="General secretion pathway protein M, EpsM"/>
    <property type="match status" value="1"/>
</dbReference>